<dbReference type="EMBL" id="BJUU01000007">
    <property type="protein sequence ID" value="GEK80061.1"/>
    <property type="molecule type" value="Genomic_DNA"/>
</dbReference>
<sequence>MLFGRRPQEGPAASAPRDAEVPRGMRIAGAWSWRFVAIAAAAAVVIWLIMLFSLIVIPVLVAALLTALLGPAVDYLVRHRWPRGLAVALALVALVVVVSGLGWLAVSQIRAEYPALQDRGVTFWQETQAWILSLPFDISEQDVRDFGTNILGTLREDLSSILSSALSVGSSLGHFAAGLLLTVFALIFTLGDGRGIWRWLVHLLPANARPATDGAAKAGWVTLGNFVRVQVLVAFIDAVGIGLGAFILGLFFEGGMPLVIPIAILVFLGSFIPIIGAVVTGAIAVLVALISFGPLPGLIMLGIVLLVQQLESHVLQPLIMGTAVKVHPLAVVLSVAAGSTIGGIAGALFAVPTVAFLNNFVKAIASGSWRRNPNPTVEDVVA</sequence>
<accession>A0AA87RC15</accession>
<dbReference type="AlphaFoldDB" id="A0AA87RC15"/>
<evidence type="ECO:0000256" key="3">
    <source>
        <dbReference type="ARBA" id="ARBA00022448"/>
    </source>
</evidence>
<keyword evidence="6 8" id="KW-1133">Transmembrane helix</keyword>
<evidence type="ECO:0000256" key="7">
    <source>
        <dbReference type="ARBA" id="ARBA00023136"/>
    </source>
</evidence>
<comment type="caution">
    <text evidence="9">The sequence shown here is derived from an EMBL/GenBank/DDBJ whole genome shotgun (WGS) entry which is preliminary data.</text>
</comment>
<protein>
    <submittedName>
        <fullName evidence="9">AI-2E family transporter</fullName>
    </submittedName>
</protein>
<feature type="transmembrane region" description="Helical" evidence="8">
    <location>
        <begin position="258"/>
        <end position="279"/>
    </location>
</feature>
<feature type="transmembrane region" description="Helical" evidence="8">
    <location>
        <begin position="31"/>
        <end position="49"/>
    </location>
</feature>
<feature type="transmembrane region" description="Helical" evidence="8">
    <location>
        <begin position="84"/>
        <end position="106"/>
    </location>
</feature>
<dbReference type="Pfam" id="PF01594">
    <property type="entry name" value="AI-2E_transport"/>
    <property type="match status" value="1"/>
</dbReference>
<keyword evidence="4" id="KW-1003">Cell membrane</keyword>
<dbReference type="RefSeq" id="WP_146794010.1">
    <property type="nucleotide sequence ID" value="NZ_BJUU01000007.1"/>
</dbReference>
<keyword evidence="7 8" id="KW-0472">Membrane</keyword>
<comment type="subcellular location">
    <subcellularLocation>
        <location evidence="1">Cell membrane</location>
        <topology evidence="1">Multi-pass membrane protein</topology>
    </subcellularLocation>
</comment>
<evidence type="ECO:0000256" key="2">
    <source>
        <dbReference type="ARBA" id="ARBA00009773"/>
    </source>
</evidence>
<feature type="transmembrane region" description="Helical" evidence="8">
    <location>
        <begin position="231"/>
        <end position="252"/>
    </location>
</feature>
<feature type="transmembrane region" description="Helical" evidence="8">
    <location>
        <begin position="172"/>
        <end position="190"/>
    </location>
</feature>
<feature type="transmembrane region" description="Helical" evidence="8">
    <location>
        <begin position="286"/>
        <end position="308"/>
    </location>
</feature>
<dbReference type="InterPro" id="IPR002549">
    <property type="entry name" value="AI-2E-like"/>
</dbReference>
<keyword evidence="3" id="KW-0813">Transport</keyword>
<reference evidence="9 10" key="1">
    <citation type="submission" date="2019-07" db="EMBL/GenBank/DDBJ databases">
        <title>Whole genome shotgun sequence of Agrococcus baldri NBRC 103055.</title>
        <authorList>
            <person name="Hosoyama A."/>
            <person name="Uohara A."/>
            <person name="Ohji S."/>
            <person name="Ichikawa N."/>
        </authorList>
    </citation>
    <scope>NUCLEOTIDE SEQUENCE [LARGE SCALE GENOMIC DNA]</scope>
    <source>
        <strain evidence="9 10">NBRC 103055</strain>
    </source>
</reference>
<dbReference type="GO" id="GO:0055085">
    <property type="term" value="P:transmembrane transport"/>
    <property type="evidence" value="ECO:0007669"/>
    <property type="project" value="TreeGrafter"/>
</dbReference>
<evidence type="ECO:0000256" key="5">
    <source>
        <dbReference type="ARBA" id="ARBA00022692"/>
    </source>
</evidence>
<gene>
    <name evidence="9" type="ORF">ABA31_14120</name>
</gene>
<evidence type="ECO:0000256" key="1">
    <source>
        <dbReference type="ARBA" id="ARBA00004651"/>
    </source>
</evidence>
<feature type="transmembrane region" description="Helical" evidence="8">
    <location>
        <begin position="328"/>
        <end position="361"/>
    </location>
</feature>
<organism evidence="9 10">
    <name type="scientific">Agrococcus baldri</name>
    <dbReference type="NCBI Taxonomy" id="153730"/>
    <lineage>
        <taxon>Bacteria</taxon>
        <taxon>Bacillati</taxon>
        <taxon>Actinomycetota</taxon>
        <taxon>Actinomycetes</taxon>
        <taxon>Micrococcales</taxon>
        <taxon>Microbacteriaceae</taxon>
        <taxon>Agrococcus</taxon>
    </lineage>
</organism>
<comment type="similarity">
    <text evidence="2">Belongs to the autoinducer-2 exporter (AI-2E) (TC 2.A.86) family.</text>
</comment>
<evidence type="ECO:0000256" key="8">
    <source>
        <dbReference type="SAM" id="Phobius"/>
    </source>
</evidence>
<evidence type="ECO:0000256" key="6">
    <source>
        <dbReference type="ARBA" id="ARBA00022989"/>
    </source>
</evidence>
<dbReference type="Proteomes" id="UP000321749">
    <property type="component" value="Unassembled WGS sequence"/>
</dbReference>
<name>A0AA87RC15_9MICO</name>
<dbReference type="GO" id="GO:0005886">
    <property type="term" value="C:plasma membrane"/>
    <property type="evidence" value="ECO:0007669"/>
    <property type="project" value="UniProtKB-SubCell"/>
</dbReference>
<dbReference type="PANTHER" id="PTHR21716:SF53">
    <property type="entry name" value="PERMEASE PERM-RELATED"/>
    <property type="match status" value="1"/>
</dbReference>
<dbReference type="PANTHER" id="PTHR21716">
    <property type="entry name" value="TRANSMEMBRANE PROTEIN"/>
    <property type="match status" value="1"/>
</dbReference>
<keyword evidence="10" id="KW-1185">Reference proteome</keyword>
<proteinExistence type="inferred from homology"/>
<evidence type="ECO:0000313" key="10">
    <source>
        <dbReference type="Proteomes" id="UP000321749"/>
    </source>
</evidence>
<evidence type="ECO:0000313" key="9">
    <source>
        <dbReference type="EMBL" id="GEK80061.1"/>
    </source>
</evidence>
<evidence type="ECO:0000256" key="4">
    <source>
        <dbReference type="ARBA" id="ARBA00022475"/>
    </source>
</evidence>
<feature type="transmembrane region" description="Helical" evidence="8">
    <location>
        <begin position="55"/>
        <end position="77"/>
    </location>
</feature>
<keyword evidence="5 8" id="KW-0812">Transmembrane</keyword>